<evidence type="ECO:0000313" key="2">
    <source>
        <dbReference type="EMBL" id="KAJ9557161.1"/>
    </source>
</evidence>
<reference evidence="2" key="1">
    <citation type="submission" date="2023-03" db="EMBL/GenBank/DDBJ databases">
        <title>Chromosome-scale reference genome and RAD-based genetic map of yellow starthistle (Centaurea solstitialis) reveal putative structural variation and QTLs associated with invader traits.</title>
        <authorList>
            <person name="Reatini B."/>
            <person name="Cang F.A."/>
            <person name="Jiang Q."/>
            <person name="Mckibben M.T.W."/>
            <person name="Barker M.S."/>
            <person name="Rieseberg L.H."/>
            <person name="Dlugosch K.M."/>
        </authorList>
    </citation>
    <scope>NUCLEOTIDE SEQUENCE</scope>
    <source>
        <strain evidence="2">CAN-66</strain>
        <tissue evidence="2">Leaf</tissue>
    </source>
</reference>
<evidence type="ECO:0000313" key="3">
    <source>
        <dbReference type="Proteomes" id="UP001172457"/>
    </source>
</evidence>
<proteinExistence type="predicted"/>
<name>A0AA38TN68_9ASTR</name>
<dbReference type="Proteomes" id="UP001172457">
    <property type="component" value="Chromosome 3"/>
</dbReference>
<organism evidence="2 3">
    <name type="scientific">Centaurea solstitialis</name>
    <name type="common">yellow star-thistle</name>
    <dbReference type="NCBI Taxonomy" id="347529"/>
    <lineage>
        <taxon>Eukaryota</taxon>
        <taxon>Viridiplantae</taxon>
        <taxon>Streptophyta</taxon>
        <taxon>Embryophyta</taxon>
        <taxon>Tracheophyta</taxon>
        <taxon>Spermatophyta</taxon>
        <taxon>Magnoliopsida</taxon>
        <taxon>eudicotyledons</taxon>
        <taxon>Gunneridae</taxon>
        <taxon>Pentapetalae</taxon>
        <taxon>asterids</taxon>
        <taxon>campanulids</taxon>
        <taxon>Asterales</taxon>
        <taxon>Asteraceae</taxon>
        <taxon>Carduoideae</taxon>
        <taxon>Cardueae</taxon>
        <taxon>Centaureinae</taxon>
        <taxon>Centaurea</taxon>
    </lineage>
</organism>
<evidence type="ECO:0000256" key="1">
    <source>
        <dbReference type="SAM" id="MobiDB-lite"/>
    </source>
</evidence>
<feature type="compositionally biased region" description="Basic and acidic residues" evidence="1">
    <location>
        <begin position="13"/>
        <end position="25"/>
    </location>
</feature>
<feature type="region of interest" description="Disordered" evidence="1">
    <location>
        <begin position="1"/>
        <end position="43"/>
    </location>
</feature>
<accession>A0AA38TN68</accession>
<dbReference type="EMBL" id="JARYMX010000003">
    <property type="protein sequence ID" value="KAJ9557161.1"/>
    <property type="molecule type" value="Genomic_DNA"/>
</dbReference>
<gene>
    <name evidence="2" type="ORF">OSB04_011775</name>
</gene>
<comment type="caution">
    <text evidence="2">The sequence shown here is derived from an EMBL/GenBank/DDBJ whole genome shotgun (WGS) entry which is preliminary data.</text>
</comment>
<protein>
    <submittedName>
        <fullName evidence="2">Uncharacterized protein</fullName>
    </submittedName>
</protein>
<feature type="compositionally biased region" description="Polar residues" evidence="1">
    <location>
        <begin position="26"/>
        <end position="35"/>
    </location>
</feature>
<dbReference type="AlphaFoldDB" id="A0AA38TN68"/>
<keyword evidence="3" id="KW-1185">Reference proteome</keyword>
<sequence length="145" mass="16320">MEDNPILNEDQQSDEHMEYTPEDSHMPSQECSSQGTRKRKSRGDPLVDAIKNVVILGDKIEKALDKLVVIEMEIHHKKSIVGSELAKMDLTSMEKFTALRKITRDPKAVLSFWDCEEGVARLECVRVRCLAIGSRESIGNTASHP</sequence>